<name>A0A099KM09_COLPS</name>
<sequence length="283" mass="32435">MIRWLKPPCSSKVAKYIECYWYLERDANNDNIERPKLNPDPAAHLILLPAEQSYHYERQNELNNKVSQGKGSHLLYPYCKTIELEHTKTFACIGIKFKVGALYSLQQLNFTPALLDTIQPINIKNILGATDINESQLLAQASSSADQCCAMLDELLTPWFAHCLEDKYSELTRRALPLLADTAINKLGEALFCSQRTLERSFLKVTGITLKQCQSMNRLEAILEYLYQRKQSDIDWVDIAYQFGFSDQPHLIRYLKKQIGLTPQDYAKQRGFTIDLYGGVVET</sequence>
<evidence type="ECO:0000256" key="3">
    <source>
        <dbReference type="ARBA" id="ARBA00023163"/>
    </source>
</evidence>
<dbReference type="RefSeq" id="WP_033083281.1">
    <property type="nucleotide sequence ID" value="NZ_JQEC01000044.1"/>
</dbReference>
<comment type="caution">
    <text evidence="5">The sequence shown here is derived from an EMBL/GenBank/DDBJ whole genome shotgun (WGS) entry which is preliminary data.</text>
</comment>
<dbReference type="PATRIC" id="fig|28229.3.peg.3300"/>
<gene>
    <name evidence="5" type="ORF">GAB14E_0636</name>
</gene>
<dbReference type="SUPFAM" id="SSF46689">
    <property type="entry name" value="Homeodomain-like"/>
    <property type="match status" value="1"/>
</dbReference>
<dbReference type="InterPro" id="IPR009057">
    <property type="entry name" value="Homeodomain-like_sf"/>
</dbReference>
<dbReference type="InterPro" id="IPR046532">
    <property type="entry name" value="DUF6597"/>
</dbReference>
<keyword evidence="1" id="KW-0805">Transcription regulation</keyword>
<evidence type="ECO:0000313" key="6">
    <source>
        <dbReference type="Proteomes" id="UP000029868"/>
    </source>
</evidence>
<dbReference type="Pfam" id="PF20240">
    <property type="entry name" value="DUF6597"/>
    <property type="match status" value="1"/>
</dbReference>
<dbReference type="Proteomes" id="UP000029868">
    <property type="component" value="Unassembled WGS sequence"/>
</dbReference>
<keyword evidence="2" id="KW-0238">DNA-binding</keyword>
<evidence type="ECO:0000313" key="5">
    <source>
        <dbReference type="EMBL" id="KGJ90972.1"/>
    </source>
</evidence>
<dbReference type="AlphaFoldDB" id="A0A099KM09"/>
<dbReference type="OrthoDB" id="6592899at2"/>
<dbReference type="InterPro" id="IPR050204">
    <property type="entry name" value="AraC_XylS_family_regulators"/>
</dbReference>
<dbReference type="PANTHER" id="PTHR46796">
    <property type="entry name" value="HTH-TYPE TRANSCRIPTIONAL ACTIVATOR RHAS-RELATED"/>
    <property type="match status" value="1"/>
</dbReference>
<dbReference type="Pfam" id="PF12833">
    <property type="entry name" value="HTH_18"/>
    <property type="match status" value="1"/>
</dbReference>
<dbReference type="EMBL" id="JQEC01000044">
    <property type="protein sequence ID" value="KGJ90972.1"/>
    <property type="molecule type" value="Genomic_DNA"/>
</dbReference>
<dbReference type="PROSITE" id="PS01124">
    <property type="entry name" value="HTH_ARAC_FAMILY_2"/>
    <property type="match status" value="1"/>
</dbReference>
<dbReference type="PANTHER" id="PTHR46796:SF13">
    <property type="entry name" value="HTH-TYPE TRANSCRIPTIONAL ACTIVATOR RHAS"/>
    <property type="match status" value="1"/>
</dbReference>
<feature type="domain" description="HTH araC/xylS-type" evidence="4">
    <location>
        <begin position="166"/>
        <end position="269"/>
    </location>
</feature>
<keyword evidence="3" id="KW-0804">Transcription</keyword>
<dbReference type="Gene3D" id="1.10.10.60">
    <property type="entry name" value="Homeodomain-like"/>
    <property type="match status" value="1"/>
</dbReference>
<protein>
    <submittedName>
        <fullName evidence="5">Transcriptional regulator with only HTH domain, AraC family</fullName>
    </submittedName>
</protein>
<dbReference type="SMART" id="SM00342">
    <property type="entry name" value="HTH_ARAC"/>
    <property type="match status" value="1"/>
</dbReference>
<dbReference type="InterPro" id="IPR018060">
    <property type="entry name" value="HTH_AraC"/>
</dbReference>
<reference evidence="5 6" key="1">
    <citation type="submission" date="2014-08" db="EMBL/GenBank/DDBJ databases">
        <title>Genomic and Phenotypic Diversity of Colwellia psychrerythraea strains from Disparate Marine Basins.</title>
        <authorList>
            <person name="Techtmann S.M."/>
            <person name="Stelling S.C."/>
            <person name="Utturkar S.M."/>
            <person name="Alshibli N."/>
            <person name="Harris A."/>
            <person name="Brown S.D."/>
            <person name="Hazen T.C."/>
        </authorList>
    </citation>
    <scope>NUCLEOTIDE SEQUENCE [LARGE SCALE GENOMIC DNA]</scope>
    <source>
        <strain evidence="5 6">GAB14E</strain>
    </source>
</reference>
<accession>A0A099KM09</accession>
<dbReference type="GO" id="GO:0043565">
    <property type="term" value="F:sequence-specific DNA binding"/>
    <property type="evidence" value="ECO:0007669"/>
    <property type="project" value="InterPro"/>
</dbReference>
<evidence type="ECO:0000259" key="4">
    <source>
        <dbReference type="PROSITE" id="PS01124"/>
    </source>
</evidence>
<proteinExistence type="predicted"/>
<dbReference type="GO" id="GO:0003700">
    <property type="term" value="F:DNA-binding transcription factor activity"/>
    <property type="evidence" value="ECO:0007669"/>
    <property type="project" value="InterPro"/>
</dbReference>
<evidence type="ECO:0000256" key="1">
    <source>
        <dbReference type="ARBA" id="ARBA00023015"/>
    </source>
</evidence>
<organism evidence="5 6">
    <name type="scientific">Colwellia psychrerythraea</name>
    <name type="common">Vibrio psychroerythus</name>
    <dbReference type="NCBI Taxonomy" id="28229"/>
    <lineage>
        <taxon>Bacteria</taxon>
        <taxon>Pseudomonadati</taxon>
        <taxon>Pseudomonadota</taxon>
        <taxon>Gammaproteobacteria</taxon>
        <taxon>Alteromonadales</taxon>
        <taxon>Colwelliaceae</taxon>
        <taxon>Colwellia</taxon>
    </lineage>
</organism>
<evidence type="ECO:0000256" key="2">
    <source>
        <dbReference type="ARBA" id="ARBA00023125"/>
    </source>
</evidence>